<organism evidence="7 8">
    <name type="scientific">Rhynchospora pubera</name>
    <dbReference type="NCBI Taxonomy" id="906938"/>
    <lineage>
        <taxon>Eukaryota</taxon>
        <taxon>Viridiplantae</taxon>
        <taxon>Streptophyta</taxon>
        <taxon>Embryophyta</taxon>
        <taxon>Tracheophyta</taxon>
        <taxon>Spermatophyta</taxon>
        <taxon>Magnoliopsida</taxon>
        <taxon>Liliopsida</taxon>
        <taxon>Poales</taxon>
        <taxon>Cyperaceae</taxon>
        <taxon>Cyperoideae</taxon>
        <taxon>Rhynchosporeae</taxon>
        <taxon>Rhynchospora</taxon>
    </lineage>
</organism>
<sequence length="366" mass="39910">MNDMLKLEEGRWGSAVPQVCESCRAAPCAVYCRADAAALCAACDADVHSANPLARRHQRVPMAGPTQMPGSVGAGGCVIRPGLGLAHHHALGPIRTDGPEGMKIRDTEYAEDYEDEIKEEDEEEASSWLLLEPMKNGEKLDFGFGDEFLDLGGSSGDSTGENPKDFMVVPNEQQQKERQRLHLDMMYDGSKCGFGYGASLSHSVSMSSLDASVVPDTAAADITSSCLRPCKGTIDLFSAPPAQLPPQLMALEREARVLRYREKRKNRRFEKTIRYASRKAYAETRPRIKGRFAKRSDVDLEVDQYFSAAALSDSAYGVVPTLCFFARGLNSGRSGRNSGAIAVLFGTPLQRYRFSGPSDSATYSGK</sequence>
<protein>
    <submittedName>
        <fullName evidence="7">Zinc finger CONSTANS-like protein</fullName>
    </submittedName>
</protein>
<dbReference type="GO" id="GO:0009909">
    <property type="term" value="P:regulation of flower development"/>
    <property type="evidence" value="ECO:0007669"/>
    <property type="project" value="InterPro"/>
</dbReference>
<dbReference type="PROSITE" id="PS50119">
    <property type="entry name" value="ZF_BBOX"/>
    <property type="match status" value="1"/>
</dbReference>
<dbReference type="AlphaFoldDB" id="A0AAV8CK09"/>
<dbReference type="PANTHER" id="PTHR31319">
    <property type="entry name" value="ZINC FINGER PROTEIN CONSTANS-LIKE 4"/>
    <property type="match status" value="1"/>
</dbReference>
<gene>
    <name evidence="7" type="ORF">LUZ62_089559</name>
</gene>
<feature type="domain" description="B box-type" evidence="5">
    <location>
        <begin position="15"/>
        <end position="62"/>
    </location>
</feature>
<dbReference type="Pfam" id="PF00643">
    <property type="entry name" value="zf-B_box"/>
    <property type="match status" value="1"/>
</dbReference>
<keyword evidence="3" id="KW-0863">Zinc-finger</keyword>
<evidence type="ECO:0000313" key="7">
    <source>
        <dbReference type="EMBL" id="KAJ4755154.1"/>
    </source>
</evidence>
<evidence type="ECO:0000259" key="5">
    <source>
        <dbReference type="PROSITE" id="PS50119"/>
    </source>
</evidence>
<keyword evidence="3" id="KW-0862">Zinc</keyword>
<comment type="caution">
    <text evidence="7">The sequence shown here is derived from an EMBL/GenBank/DDBJ whole genome shotgun (WGS) entry which is preliminary data.</text>
</comment>
<accession>A0AAV8CK09</accession>
<keyword evidence="8" id="KW-1185">Reference proteome</keyword>
<evidence type="ECO:0000256" key="3">
    <source>
        <dbReference type="PROSITE-ProRule" id="PRU00024"/>
    </source>
</evidence>
<dbReference type="InterPro" id="IPR010402">
    <property type="entry name" value="CCT_domain"/>
</dbReference>
<dbReference type="InterPro" id="IPR045281">
    <property type="entry name" value="CONSTANS-like"/>
</dbReference>
<dbReference type="Proteomes" id="UP001140206">
    <property type="component" value="Chromosome 5"/>
</dbReference>
<dbReference type="GO" id="GO:0005634">
    <property type="term" value="C:nucleus"/>
    <property type="evidence" value="ECO:0007669"/>
    <property type="project" value="UniProtKB-SubCell"/>
</dbReference>
<comment type="subcellular location">
    <subcellularLocation>
        <location evidence="1 4">Nucleus</location>
    </subcellularLocation>
</comment>
<dbReference type="PROSITE" id="PS51017">
    <property type="entry name" value="CCT"/>
    <property type="match status" value="1"/>
</dbReference>
<keyword evidence="3" id="KW-0479">Metal-binding</keyword>
<dbReference type="Pfam" id="PF06203">
    <property type="entry name" value="CCT"/>
    <property type="match status" value="1"/>
</dbReference>
<evidence type="ECO:0000259" key="6">
    <source>
        <dbReference type="PROSITE" id="PS51017"/>
    </source>
</evidence>
<dbReference type="PANTHER" id="PTHR31319:SF39">
    <property type="entry name" value="ZINC FINGER PROTEIN CONSTANS-LIKE 1"/>
    <property type="match status" value="1"/>
</dbReference>
<dbReference type="GO" id="GO:0003700">
    <property type="term" value="F:DNA-binding transcription factor activity"/>
    <property type="evidence" value="ECO:0007669"/>
    <property type="project" value="TreeGrafter"/>
</dbReference>
<dbReference type="EMBL" id="JAMFTS010000005">
    <property type="protein sequence ID" value="KAJ4755154.1"/>
    <property type="molecule type" value="Genomic_DNA"/>
</dbReference>
<evidence type="ECO:0000256" key="2">
    <source>
        <dbReference type="ARBA" id="ARBA00023242"/>
    </source>
</evidence>
<dbReference type="InterPro" id="IPR000315">
    <property type="entry name" value="Znf_B-box"/>
</dbReference>
<feature type="domain" description="CCT" evidence="6">
    <location>
        <begin position="253"/>
        <end position="295"/>
    </location>
</feature>
<reference evidence="7" key="1">
    <citation type="submission" date="2022-08" db="EMBL/GenBank/DDBJ databases">
        <authorList>
            <person name="Marques A."/>
        </authorList>
    </citation>
    <scope>NUCLEOTIDE SEQUENCE</scope>
    <source>
        <strain evidence="7">RhyPub2mFocal</strain>
        <tissue evidence="7">Leaves</tissue>
    </source>
</reference>
<evidence type="ECO:0000256" key="1">
    <source>
        <dbReference type="ARBA" id="ARBA00004123"/>
    </source>
</evidence>
<evidence type="ECO:0000313" key="8">
    <source>
        <dbReference type="Proteomes" id="UP001140206"/>
    </source>
</evidence>
<dbReference type="SMART" id="SM00336">
    <property type="entry name" value="BBOX"/>
    <property type="match status" value="1"/>
</dbReference>
<evidence type="ECO:0000256" key="4">
    <source>
        <dbReference type="PROSITE-ProRule" id="PRU00357"/>
    </source>
</evidence>
<keyword evidence="2 4" id="KW-0539">Nucleus</keyword>
<dbReference type="GO" id="GO:0008270">
    <property type="term" value="F:zinc ion binding"/>
    <property type="evidence" value="ECO:0007669"/>
    <property type="project" value="UniProtKB-KW"/>
</dbReference>
<name>A0AAV8CK09_9POAL</name>
<proteinExistence type="predicted"/>
<dbReference type="GO" id="GO:2000028">
    <property type="term" value="P:regulation of photoperiodism, flowering"/>
    <property type="evidence" value="ECO:0007669"/>
    <property type="project" value="TreeGrafter"/>
</dbReference>